<protein>
    <submittedName>
        <fullName evidence="3">Uncharacterized protein</fullName>
    </submittedName>
</protein>
<feature type="transmembrane region" description="Helical" evidence="1">
    <location>
        <begin position="330"/>
        <end position="355"/>
    </location>
</feature>
<keyword evidence="1" id="KW-0472">Membrane</keyword>
<keyword evidence="2" id="KW-0732">Signal</keyword>
<dbReference type="AlphaFoldDB" id="A0AAN7ZN37"/>
<keyword evidence="1" id="KW-0812">Transmembrane</keyword>
<dbReference type="Proteomes" id="UP001310594">
    <property type="component" value="Unassembled WGS sequence"/>
</dbReference>
<organism evidence="3 4">
    <name type="scientific">Elasticomyces elasticus</name>
    <dbReference type="NCBI Taxonomy" id="574655"/>
    <lineage>
        <taxon>Eukaryota</taxon>
        <taxon>Fungi</taxon>
        <taxon>Dikarya</taxon>
        <taxon>Ascomycota</taxon>
        <taxon>Pezizomycotina</taxon>
        <taxon>Dothideomycetes</taxon>
        <taxon>Dothideomycetidae</taxon>
        <taxon>Mycosphaerellales</taxon>
        <taxon>Teratosphaeriaceae</taxon>
        <taxon>Elasticomyces</taxon>
    </lineage>
</organism>
<sequence length="406" mass="44374">MRYHVSILLPVLSVLTSAIVAAEITTTNLTAQHFPELGSRRVKTTYGSQVVQSRKESDGMSQFQSAIAPPCVDCTITFMQAGLEYLDGTTADATTNMWMHHVVLLNRGRKDSVCADMPAQRFFASGNERTAVDLTSTFSALGTQHLGYPVADNDTFVGSGELMNMLDTPQEVVLFMVWEFIPAPPIYFKPAVPFWLDVGGCGDSDVPAEPGKQFEYVSPVLTASSHWDIAFIGGHLHDGGTHLDVIRNEKVVCTAEALYDTSGLAMGHIARMQSCLNAGSTLPGDQFYIKAYYDTNAHTPMATADNDTLEPVMGIALAYLVASQTTSGSWFSRVTLIYVVLTAVVVTGLAGVYAARQKLDVLNRLLEDFRGRQWQRVRTTDPETDGLDAEDGLLLHGQEQTKYPNM</sequence>
<dbReference type="EMBL" id="JAVRQU010000010">
    <property type="protein sequence ID" value="KAK5698237.1"/>
    <property type="molecule type" value="Genomic_DNA"/>
</dbReference>
<gene>
    <name evidence="3" type="ORF">LTR97_007198</name>
</gene>
<proteinExistence type="predicted"/>
<evidence type="ECO:0000313" key="3">
    <source>
        <dbReference type="EMBL" id="KAK5698237.1"/>
    </source>
</evidence>
<feature type="signal peptide" evidence="2">
    <location>
        <begin position="1"/>
        <end position="21"/>
    </location>
</feature>
<keyword evidence="1" id="KW-1133">Transmembrane helix</keyword>
<feature type="chain" id="PRO_5043041280" evidence="2">
    <location>
        <begin position="22"/>
        <end position="406"/>
    </location>
</feature>
<evidence type="ECO:0000256" key="1">
    <source>
        <dbReference type="SAM" id="Phobius"/>
    </source>
</evidence>
<name>A0AAN7ZN37_9PEZI</name>
<reference evidence="3" key="1">
    <citation type="submission" date="2023-08" db="EMBL/GenBank/DDBJ databases">
        <title>Black Yeasts Isolated from many extreme environments.</title>
        <authorList>
            <person name="Coleine C."/>
            <person name="Stajich J.E."/>
            <person name="Selbmann L."/>
        </authorList>
    </citation>
    <scope>NUCLEOTIDE SEQUENCE</scope>
    <source>
        <strain evidence="3">CCFEE 5810</strain>
    </source>
</reference>
<evidence type="ECO:0000256" key="2">
    <source>
        <dbReference type="SAM" id="SignalP"/>
    </source>
</evidence>
<evidence type="ECO:0000313" key="4">
    <source>
        <dbReference type="Proteomes" id="UP001310594"/>
    </source>
</evidence>
<accession>A0AAN7ZN37</accession>
<comment type="caution">
    <text evidence="3">The sequence shown here is derived from an EMBL/GenBank/DDBJ whole genome shotgun (WGS) entry which is preliminary data.</text>
</comment>